<keyword evidence="11" id="KW-0325">Glycoprotein</keyword>
<dbReference type="EMBL" id="LJIG01001854">
    <property type="protein sequence ID" value="KRT85086.1"/>
    <property type="molecule type" value="Genomic_DNA"/>
</dbReference>
<evidence type="ECO:0000313" key="13">
    <source>
        <dbReference type="EMBL" id="KRT85086.1"/>
    </source>
</evidence>
<sequence>MEQGTEQYDRWVKLPFPLQFKVYVFNVTNPDEILEGYKPVVKEIGPFVYDEYRQKEDIIFEEESDTYTYTQRLIYHFNEELSAFPEDTEVTVLNAALQGLFLTVEGTDNILLTNSAWNNLFGGDGLFLTITAKKLLFEGYDFCINDNQSFIGKLFCKTIKTLVDGSKTMTYDDKKIQFSF</sequence>
<keyword evidence="9" id="KW-1015">Disulfide bond</keyword>
<comment type="caution">
    <text evidence="13">The sequence shown here is derived from an EMBL/GenBank/DDBJ whole genome shotgun (WGS) entry which is preliminary data.</text>
</comment>
<gene>
    <name evidence="13" type="ORF">AMK59_881</name>
</gene>
<comment type="subcellular location">
    <subcellularLocation>
        <location evidence="1">Cell membrane</location>
    </subcellularLocation>
</comment>
<evidence type="ECO:0000256" key="10">
    <source>
        <dbReference type="ARBA" id="ARBA00023170"/>
    </source>
</evidence>
<keyword evidence="14" id="KW-1185">Reference proteome</keyword>
<evidence type="ECO:0000256" key="11">
    <source>
        <dbReference type="ARBA" id="ARBA00023180"/>
    </source>
</evidence>
<dbReference type="PANTHER" id="PTHR11923:SF109">
    <property type="entry name" value="SENSORY NEURON MEMBRANE PROTEIN 2"/>
    <property type="match status" value="1"/>
</dbReference>
<keyword evidence="5" id="KW-0812">Transmembrane</keyword>
<evidence type="ECO:0000256" key="6">
    <source>
        <dbReference type="ARBA" id="ARBA00022725"/>
    </source>
</evidence>
<dbReference type="GO" id="GO:0005886">
    <property type="term" value="C:plasma membrane"/>
    <property type="evidence" value="ECO:0007669"/>
    <property type="project" value="UniProtKB-SubCell"/>
</dbReference>
<evidence type="ECO:0000256" key="8">
    <source>
        <dbReference type="ARBA" id="ARBA00023136"/>
    </source>
</evidence>
<keyword evidence="6" id="KW-0552">Olfaction</keyword>
<dbReference type="AlphaFoldDB" id="A0A0T6BCW6"/>
<keyword evidence="4" id="KW-0716">Sensory transduction</keyword>
<evidence type="ECO:0000256" key="2">
    <source>
        <dbReference type="ARBA" id="ARBA00010532"/>
    </source>
</evidence>
<evidence type="ECO:0000256" key="3">
    <source>
        <dbReference type="ARBA" id="ARBA00022475"/>
    </source>
</evidence>
<feature type="non-terminal residue" evidence="13">
    <location>
        <position position="180"/>
    </location>
</feature>
<keyword evidence="10" id="KW-0675">Receptor</keyword>
<organism evidence="13 14">
    <name type="scientific">Oryctes borbonicus</name>
    <dbReference type="NCBI Taxonomy" id="1629725"/>
    <lineage>
        <taxon>Eukaryota</taxon>
        <taxon>Metazoa</taxon>
        <taxon>Ecdysozoa</taxon>
        <taxon>Arthropoda</taxon>
        <taxon>Hexapoda</taxon>
        <taxon>Insecta</taxon>
        <taxon>Pterygota</taxon>
        <taxon>Neoptera</taxon>
        <taxon>Endopterygota</taxon>
        <taxon>Coleoptera</taxon>
        <taxon>Polyphaga</taxon>
        <taxon>Scarabaeiformia</taxon>
        <taxon>Scarabaeidae</taxon>
        <taxon>Dynastinae</taxon>
        <taxon>Oryctes</taxon>
    </lineage>
</organism>
<evidence type="ECO:0000313" key="14">
    <source>
        <dbReference type="Proteomes" id="UP000051574"/>
    </source>
</evidence>
<accession>A0A0T6BCW6</accession>
<dbReference type="PANTHER" id="PTHR11923">
    <property type="entry name" value="SCAVENGER RECEPTOR CLASS B TYPE-1 SR-B1"/>
    <property type="match status" value="1"/>
</dbReference>
<evidence type="ECO:0000256" key="5">
    <source>
        <dbReference type="ARBA" id="ARBA00022692"/>
    </source>
</evidence>
<reference evidence="13 14" key="1">
    <citation type="submission" date="2015-09" db="EMBL/GenBank/DDBJ databases">
        <title>Draft genome of the scarab beetle Oryctes borbonicus.</title>
        <authorList>
            <person name="Meyer J.M."/>
            <person name="Markov G.V."/>
            <person name="Baskaran P."/>
            <person name="Herrmann M."/>
            <person name="Sommer R.J."/>
            <person name="Roedelsperger C."/>
        </authorList>
    </citation>
    <scope>NUCLEOTIDE SEQUENCE [LARGE SCALE GENOMIC DNA]</scope>
    <source>
        <strain evidence="13">OB123</strain>
        <tissue evidence="13">Whole animal</tissue>
    </source>
</reference>
<keyword evidence="7" id="KW-1133">Transmembrane helix</keyword>
<evidence type="ECO:0000256" key="9">
    <source>
        <dbReference type="ARBA" id="ARBA00023157"/>
    </source>
</evidence>
<keyword evidence="3" id="KW-1003">Cell membrane</keyword>
<comment type="similarity">
    <text evidence="2">Belongs to the CD36 family.</text>
</comment>
<proteinExistence type="inferred from homology"/>
<keyword evidence="8" id="KW-0472">Membrane</keyword>
<dbReference type="GO" id="GO:0007608">
    <property type="term" value="P:sensory perception of smell"/>
    <property type="evidence" value="ECO:0007669"/>
    <property type="project" value="UniProtKB-KW"/>
</dbReference>
<dbReference type="Proteomes" id="UP000051574">
    <property type="component" value="Unassembled WGS sequence"/>
</dbReference>
<dbReference type="GO" id="GO:0005737">
    <property type="term" value="C:cytoplasm"/>
    <property type="evidence" value="ECO:0007669"/>
    <property type="project" value="TreeGrafter"/>
</dbReference>
<protein>
    <recommendedName>
        <fullName evidence="12">Sensory neuron membrane protein 2</fullName>
    </recommendedName>
</protein>
<evidence type="ECO:0000256" key="4">
    <source>
        <dbReference type="ARBA" id="ARBA00022606"/>
    </source>
</evidence>
<dbReference type="PRINTS" id="PR01609">
    <property type="entry name" value="CD36FAMILY"/>
</dbReference>
<name>A0A0T6BCW6_9SCAR</name>
<evidence type="ECO:0000256" key="12">
    <source>
        <dbReference type="ARBA" id="ARBA00040645"/>
    </source>
</evidence>
<dbReference type="InterPro" id="IPR002159">
    <property type="entry name" value="CD36_fam"/>
</dbReference>
<evidence type="ECO:0000256" key="7">
    <source>
        <dbReference type="ARBA" id="ARBA00022989"/>
    </source>
</evidence>
<dbReference type="OrthoDB" id="10024078at2759"/>
<evidence type="ECO:0000256" key="1">
    <source>
        <dbReference type="ARBA" id="ARBA00004236"/>
    </source>
</evidence>
<dbReference type="GO" id="GO:0005044">
    <property type="term" value="F:scavenger receptor activity"/>
    <property type="evidence" value="ECO:0007669"/>
    <property type="project" value="TreeGrafter"/>
</dbReference>
<dbReference type="Pfam" id="PF01130">
    <property type="entry name" value="CD36"/>
    <property type="match status" value="1"/>
</dbReference>